<reference evidence="2 3" key="1">
    <citation type="submission" date="2008-07" db="EMBL/GenBank/DDBJ databases">
        <authorList>
            <person name="El-Sayed N."/>
            <person name="Caler E."/>
            <person name="Inman J."/>
            <person name="Amedeo P."/>
            <person name="Hass B."/>
            <person name="Wortman J."/>
        </authorList>
    </citation>
    <scope>NUCLEOTIDE SEQUENCE [LARGE SCALE GENOMIC DNA]</scope>
    <source>
        <strain evidence="3">ATCC 50983 / TXsc</strain>
    </source>
</reference>
<proteinExistence type="predicted"/>
<dbReference type="EMBL" id="GG682245">
    <property type="protein sequence ID" value="EER03337.1"/>
    <property type="molecule type" value="Genomic_DNA"/>
</dbReference>
<accession>C5LJ02</accession>
<keyword evidence="1" id="KW-0732">Signal</keyword>
<protein>
    <submittedName>
        <fullName evidence="2">Uncharacterized protein</fullName>
    </submittedName>
</protein>
<organism evidence="3">
    <name type="scientific">Perkinsus marinus (strain ATCC 50983 / TXsc)</name>
    <dbReference type="NCBI Taxonomy" id="423536"/>
    <lineage>
        <taxon>Eukaryota</taxon>
        <taxon>Sar</taxon>
        <taxon>Alveolata</taxon>
        <taxon>Perkinsozoa</taxon>
        <taxon>Perkinsea</taxon>
        <taxon>Perkinsida</taxon>
        <taxon>Perkinsidae</taxon>
        <taxon>Perkinsus</taxon>
    </lineage>
</organism>
<feature type="chain" id="PRO_5002954859" evidence="1">
    <location>
        <begin position="26"/>
        <end position="50"/>
    </location>
</feature>
<dbReference type="RefSeq" id="XP_002771521.1">
    <property type="nucleotide sequence ID" value="XM_002771475.1"/>
</dbReference>
<dbReference type="Proteomes" id="UP000007800">
    <property type="component" value="Unassembled WGS sequence"/>
</dbReference>
<dbReference type="GeneID" id="9047424"/>
<feature type="non-terminal residue" evidence="2">
    <location>
        <position position="50"/>
    </location>
</feature>
<feature type="signal peptide" evidence="1">
    <location>
        <begin position="1"/>
        <end position="25"/>
    </location>
</feature>
<gene>
    <name evidence="2" type="ORF">Pmar_PMAR000574</name>
</gene>
<evidence type="ECO:0000256" key="1">
    <source>
        <dbReference type="SAM" id="SignalP"/>
    </source>
</evidence>
<sequence length="50" mass="5519">MVKTYFSLITIIWFALLSIVPQCDAQLRALVQPTYECATGSCNPPCPEGE</sequence>
<evidence type="ECO:0000313" key="2">
    <source>
        <dbReference type="EMBL" id="EER03337.1"/>
    </source>
</evidence>
<dbReference type="AlphaFoldDB" id="C5LJ02"/>
<keyword evidence="3" id="KW-1185">Reference proteome</keyword>
<name>C5LJ02_PERM5</name>
<evidence type="ECO:0000313" key="3">
    <source>
        <dbReference type="Proteomes" id="UP000007800"/>
    </source>
</evidence>
<dbReference type="InParanoid" id="C5LJ02"/>